<dbReference type="InterPro" id="IPR036388">
    <property type="entry name" value="WH-like_DNA-bd_sf"/>
</dbReference>
<dbReference type="Pfam" id="PF03466">
    <property type="entry name" value="LysR_substrate"/>
    <property type="match status" value="1"/>
</dbReference>
<dbReference type="EMBL" id="JBHUOX010000020">
    <property type="protein sequence ID" value="MFD3002806.1"/>
    <property type="molecule type" value="Genomic_DNA"/>
</dbReference>
<organism evidence="6 7">
    <name type="scientific">Pontibacter toksunensis</name>
    <dbReference type="NCBI Taxonomy" id="1332631"/>
    <lineage>
        <taxon>Bacteria</taxon>
        <taxon>Pseudomonadati</taxon>
        <taxon>Bacteroidota</taxon>
        <taxon>Cytophagia</taxon>
        <taxon>Cytophagales</taxon>
        <taxon>Hymenobacteraceae</taxon>
        <taxon>Pontibacter</taxon>
    </lineage>
</organism>
<dbReference type="SUPFAM" id="SSF53850">
    <property type="entry name" value="Periplasmic binding protein-like II"/>
    <property type="match status" value="1"/>
</dbReference>
<dbReference type="RefSeq" id="WP_377488914.1">
    <property type="nucleotide sequence ID" value="NZ_JBHUOX010000020.1"/>
</dbReference>
<dbReference type="InterPro" id="IPR000847">
    <property type="entry name" value="LysR_HTH_N"/>
</dbReference>
<name>A0ABW6BZ13_9BACT</name>
<evidence type="ECO:0000313" key="6">
    <source>
        <dbReference type="EMBL" id="MFD3002806.1"/>
    </source>
</evidence>
<dbReference type="SUPFAM" id="SSF46785">
    <property type="entry name" value="Winged helix' DNA-binding domain"/>
    <property type="match status" value="1"/>
</dbReference>
<dbReference type="Gene3D" id="3.40.190.10">
    <property type="entry name" value="Periplasmic binding protein-like II"/>
    <property type="match status" value="2"/>
</dbReference>
<dbReference type="InterPro" id="IPR005119">
    <property type="entry name" value="LysR_subst-bd"/>
</dbReference>
<dbReference type="PRINTS" id="PR00039">
    <property type="entry name" value="HTHLYSR"/>
</dbReference>
<dbReference type="Pfam" id="PF00126">
    <property type="entry name" value="HTH_1"/>
    <property type="match status" value="1"/>
</dbReference>
<protein>
    <submittedName>
        <fullName evidence="6">LysR substrate-binding domain-containing protein</fullName>
    </submittedName>
</protein>
<comment type="caution">
    <text evidence="6">The sequence shown here is derived from an EMBL/GenBank/DDBJ whole genome shotgun (WGS) entry which is preliminary data.</text>
</comment>
<keyword evidence="4" id="KW-0804">Transcription</keyword>
<gene>
    <name evidence="6" type="ORF">ACFS7Z_20720</name>
</gene>
<dbReference type="Gene3D" id="1.10.10.10">
    <property type="entry name" value="Winged helix-like DNA-binding domain superfamily/Winged helix DNA-binding domain"/>
    <property type="match status" value="1"/>
</dbReference>
<proteinExistence type="inferred from homology"/>
<feature type="domain" description="HTH lysR-type" evidence="5">
    <location>
        <begin position="7"/>
        <end position="64"/>
    </location>
</feature>
<accession>A0ABW6BZ13</accession>
<reference evidence="7" key="1">
    <citation type="journal article" date="2019" name="Int. J. Syst. Evol. Microbiol.">
        <title>The Global Catalogue of Microorganisms (GCM) 10K type strain sequencing project: providing services to taxonomists for standard genome sequencing and annotation.</title>
        <authorList>
            <consortium name="The Broad Institute Genomics Platform"/>
            <consortium name="The Broad Institute Genome Sequencing Center for Infectious Disease"/>
            <person name="Wu L."/>
            <person name="Ma J."/>
        </authorList>
    </citation>
    <scope>NUCLEOTIDE SEQUENCE [LARGE SCALE GENOMIC DNA]</scope>
    <source>
        <strain evidence="7">KCTC 23984</strain>
    </source>
</reference>
<dbReference type="PROSITE" id="PS50931">
    <property type="entry name" value="HTH_LYSR"/>
    <property type="match status" value="1"/>
</dbReference>
<dbReference type="InterPro" id="IPR036390">
    <property type="entry name" value="WH_DNA-bd_sf"/>
</dbReference>
<evidence type="ECO:0000256" key="3">
    <source>
        <dbReference type="ARBA" id="ARBA00023125"/>
    </source>
</evidence>
<evidence type="ECO:0000259" key="5">
    <source>
        <dbReference type="PROSITE" id="PS50931"/>
    </source>
</evidence>
<dbReference type="PANTHER" id="PTHR30346">
    <property type="entry name" value="TRANSCRIPTIONAL DUAL REGULATOR HCAR-RELATED"/>
    <property type="match status" value="1"/>
</dbReference>
<evidence type="ECO:0000256" key="2">
    <source>
        <dbReference type="ARBA" id="ARBA00023015"/>
    </source>
</evidence>
<comment type="similarity">
    <text evidence="1">Belongs to the LysR transcriptional regulatory family.</text>
</comment>
<evidence type="ECO:0000313" key="7">
    <source>
        <dbReference type="Proteomes" id="UP001597641"/>
    </source>
</evidence>
<dbReference type="CDD" id="cd08414">
    <property type="entry name" value="PBP2_LTTR_aromatics_like"/>
    <property type="match status" value="1"/>
</dbReference>
<keyword evidence="7" id="KW-1185">Reference proteome</keyword>
<sequence length="302" mass="33838">MDLRPPLDLRTLYYFTILAEEKHFGLAAKRIGIEQPPLSLQIKKLEEKVGGKLFDRSNKRVRLTPSGEALLPEARQLLANTYQLLDKIKKINSGEAGTLQIGFTSSTIFCGLPAFIQHHKQAFPEVGFSLRERSPTIQIQELLEGTLDIGFIREPEKVEGLTTREVVKENYVAVLSNKHPLAQKEILNLKDLKAELFVLFPKNIAPNQFEKLNGIFKAAAFYPSIVQEAYEWQTIVNLVEANLGVSICPSSFQKMKIGDIKYIPLADVKAQTGVSACFNSDNHSALLRNFLQSILQDVNSIS</sequence>
<keyword evidence="2" id="KW-0805">Transcription regulation</keyword>
<dbReference type="Proteomes" id="UP001597641">
    <property type="component" value="Unassembled WGS sequence"/>
</dbReference>
<keyword evidence="3" id="KW-0238">DNA-binding</keyword>
<evidence type="ECO:0000256" key="4">
    <source>
        <dbReference type="ARBA" id="ARBA00023163"/>
    </source>
</evidence>
<evidence type="ECO:0000256" key="1">
    <source>
        <dbReference type="ARBA" id="ARBA00009437"/>
    </source>
</evidence>
<dbReference type="PANTHER" id="PTHR30346:SF17">
    <property type="entry name" value="LYSR FAMILY TRANSCRIPTIONAL REGULATOR"/>
    <property type="match status" value="1"/>
</dbReference>